<accession>A0A1I7NIL6</accession>
<dbReference type="Gene3D" id="3.40.1260.10">
    <property type="entry name" value="DsrEFH-like"/>
    <property type="match status" value="1"/>
</dbReference>
<name>A0A1I7NIL6_9BACT</name>
<organism evidence="1 2">
    <name type="scientific">Thermoflavifilum thermophilum</name>
    <dbReference type="NCBI Taxonomy" id="1393122"/>
    <lineage>
        <taxon>Bacteria</taxon>
        <taxon>Pseudomonadati</taxon>
        <taxon>Bacteroidota</taxon>
        <taxon>Chitinophagia</taxon>
        <taxon>Chitinophagales</taxon>
        <taxon>Chitinophagaceae</taxon>
        <taxon>Thermoflavifilum</taxon>
    </lineage>
</organism>
<gene>
    <name evidence="1" type="ORF">SAMN05660895_1995</name>
</gene>
<evidence type="ECO:0000313" key="2">
    <source>
        <dbReference type="Proteomes" id="UP000199537"/>
    </source>
</evidence>
<dbReference type="SUPFAM" id="SSF75169">
    <property type="entry name" value="DsrEFH-like"/>
    <property type="match status" value="1"/>
</dbReference>
<dbReference type="Pfam" id="PF02635">
    <property type="entry name" value="DsrE"/>
    <property type="match status" value="1"/>
</dbReference>
<dbReference type="OrthoDB" id="678766at2"/>
<dbReference type="PANTHER" id="PTHR37691:SF1">
    <property type="entry name" value="BLR3518 PROTEIN"/>
    <property type="match status" value="1"/>
</dbReference>
<dbReference type="InterPro" id="IPR027396">
    <property type="entry name" value="DsrEFH-like"/>
</dbReference>
<dbReference type="STRING" id="1393122.SAMN05660895_1995"/>
<reference evidence="2" key="1">
    <citation type="submission" date="2016-10" db="EMBL/GenBank/DDBJ databases">
        <authorList>
            <person name="Varghese N."/>
            <person name="Submissions S."/>
        </authorList>
    </citation>
    <scope>NUCLEOTIDE SEQUENCE [LARGE SCALE GENOMIC DNA]</scope>
    <source>
        <strain evidence="2">DSM 14807</strain>
    </source>
</reference>
<protein>
    <submittedName>
        <fullName evidence="1">Uncharacterized protein</fullName>
    </submittedName>
</protein>
<dbReference type="RefSeq" id="WP_092460173.1">
    <property type="nucleotide sequence ID" value="NZ_FPCJ01000001.1"/>
</dbReference>
<dbReference type="EMBL" id="FPCJ01000001">
    <property type="protein sequence ID" value="SFV34426.1"/>
    <property type="molecule type" value="Genomic_DNA"/>
</dbReference>
<keyword evidence="2" id="KW-1185">Reference proteome</keyword>
<dbReference type="PANTHER" id="PTHR37691">
    <property type="entry name" value="BLR3518 PROTEIN"/>
    <property type="match status" value="1"/>
</dbReference>
<dbReference type="Proteomes" id="UP000199537">
    <property type="component" value="Unassembled WGS sequence"/>
</dbReference>
<sequence>MFRLIFFSAVLLIFQQLASAQKSDYKVVFDLTSNDPVAQQQVIRDAGLIKSAHPDAQLEVVVYGQGLDLVRKDKFVDKDAIAKLLKLGVAFKACHIAMDRQHVTESQLITGVQTVPDGIYEIISKQRNGFGYIKVAR</sequence>
<evidence type="ECO:0000313" key="1">
    <source>
        <dbReference type="EMBL" id="SFV34426.1"/>
    </source>
</evidence>
<dbReference type="AlphaFoldDB" id="A0A1I7NIL6"/>
<dbReference type="InterPro" id="IPR003787">
    <property type="entry name" value="Sulphur_relay_DsrE/F-like"/>
</dbReference>
<proteinExistence type="predicted"/>